<evidence type="ECO:0000313" key="2">
    <source>
        <dbReference type="EMBL" id="RJQ85118.1"/>
    </source>
</evidence>
<organism evidence="2 3">
    <name type="scientific">Amycolatopsis panacis</name>
    <dbReference type="NCBI Taxonomy" id="2340917"/>
    <lineage>
        <taxon>Bacteria</taxon>
        <taxon>Bacillati</taxon>
        <taxon>Actinomycetota</taxon>
        <taxon>Actinomycetes</taxon>
        <taxon>Pseudonocardiales</taxon>
        <taxon>Pseudonocardiaceae</taxon>
        <taxon>Amycolatopsis</taxon>
    </lineage>
</organism>
<proteinExistence type="predicted"/>
<dbReference type="AlphaFoldDB" id="A0A419I4A0"/>
<accession>A0A419I4A0</accession>
<comment type="caution">
    <text evidence="2">The sequence shown here is derived from an EMBL/GenBank/DDBJ whole genome shotgun (WGS) entry which is preliminary data.</text>
</comment>
<sequence length="97" mass="10169">MAGFDFRAAYPRLVAFLCLAGFSPGPAREAAVDAFARTAGDDPRAARLAARPCVTVRKGHCGPPSGLALRAVKGPFTDSESVKGPFTALPLRRRGGR</sequence>
<feature type="region of interest" description="Disordered" evidence="1">
    <location>
        <begin position="77"/>
        <end position="97"/>
    </location>
</feature>
<evidence type="ECO:0000313" key="3">
    <source>
        <dbReference type="Proteomes" id="UP000285112"/>
    </source>
</evidence>
<evidence type="ECO:0000256" key="1">
    <source>
        <dbReference type="SAM" id="MobiDB-lite"/>
    </source>
</evidence>
<gene>
    <name evidence="2" type="ORF">D5S19_15110</name>
</gene>
<dbReference type="Proteomes" id="UP000285112">
    <property type="component" value="Unassembled WGS sequence"/>
</dbReference>
<dbReference type="EMBL" id="QZFV01000081">
    <property type="protein sequence ID" value="RJQ85118.1"/>
    <property type="molecule type" value="Genomic_DNA"/>
</dbReference>
<protein>
    <submittedName>
        <fullName evidence="2">Uncharacterized protein</fullName>
    </submittedName>
</protein>
<name>A0A419I4A0_9PSEU</name>
<keyword evidence="3" id="KW-1185">Reference proteome</keyword>
<reference evidence="2 3" key="1">
    <citation type="submission" date="2018-09" db="EMBL/GenBank/DDBJ databases">
        <title>YIM PH 21725 draft genome.</title>
        <authorList>
            <person name="Miao C."/>
        </authorList>
    </citation>
    <scope>NUCLEOTIDE SEQUENCE [LARGE SCALE GENOMIC DNA]</scope>
    <source>
        <strain evidence="3">YIM PH21725</strain>
    </source>
</reference>